<comment type="similarity">
    <text evidence="4">Belongs to the 1-acyl-sn-glycerol-3-phosphate acyltransferase family.</text>
</comment>
<evidence type="ECO:0000313" key="11">
    <source>
        <dbReference type="EMBL" id="KAK9692365.1"/>
    </source>
</evidence>
<evidence type="ECO:0000313" key="12">
    <source>
        <dbReference type="Proteomes" id="UP001443914"/>
    </source>
</evidence>
<evidence type="ECO:0000256" key="7">
    <source>
        <dbReference type="ARBA" id="ARBA00023315"/>
    </source>
</evidence>
<evidence type="ECO:0000256" key="8">
    <source>
        <dbReference type="SAM" id="Phobius"/>
    </source>
</evidence>
<dbReference type="Proteomes" id="UP001443914">
    <property type="component" value="Unassembled WGS sequence"/>
</dbReference>
<evidence type="ECO:0000256" key="3">
    <source>
        <dbReference type="ARBA" id="ARBA00005189"/>
    </source>
</evidence>
<comment type="catalytic activity">
    <reaction evidence="1">
        <text>a 1-acyl-sn-glycero-3-phosphate + an acyl-CoA = a 1,2-diacyl-sn-glycero-3-phosphate + CoA</text>
        <dbReference type="Rhea" id="RHEA:19709"/>
        <dbReference type="ChEBI" id="CHEBI:57287"/>
        <dbReference type="ChEBI" id="CHEBI:57970"/>
        <dbReference type="ChEBI" id="CHEBI:58342"/>
        <dbReference type="ChEBI" id="CHEBI:58608"/>
        <dbReference type="EC" id="2.3.1.51"/>
    </reaction>
</comment>
<evidence type="ECO:0000256" key="5">
    <source>
        <dbReference type="ARBA" id="ARBA00013211"/>
    </source>
</evidence>
<gene>
    <name evidence="11" type="ORF">RND81_09G259300</name>
</gene>
<feature type="signal peptide" evidence="9">
    <location>
        <begin position="1"/>
        <end position="20"/>
    </location>
</feature>
<dbReference type="EMBL" id="JBDFQZ010000009">
    <property type="protein sequence ID" value="KAK9692365.1"/>
    <property type="molecule type" value="Genomic_DNA"/>
</dbReference>
<dbReference type="EC" id="2.3.1.51" evidence="5"/>
<dbReference type="PANTHER" id="PTHR10983">
    <property type="entry name" value="1-ACYLGLYCEROL-3-PHOSPHATE ACYLTRANSFERASE-RELATED"/>
    <property type="match status" value="1"/>
</dbReference>
<evidence type="ECO:0000256" key="2">
    <source>
        <dbReference type="ARBA" id="ARBA00004728"/>
    </source>
</evidence>
<accession>A0AAW1IR78</accession>
<keyword evidence="6" id="KW-0808">Transferase</keyword>
<evidence type="ECO:0000259" key="10">
    <source>
        <dbReference type="SMART" id="SM00563"/>
    </source>
</evidence>
<dbReference type="InterPro" id="IPR002123">
    <property type="entry name" value="Plipid/glycerol_acylTrfase"/>
</dbReference>
<keyword evidence="8" id="KW-1133">Transmembrane helix</keyword>
<dbReference type="SMART" id="SM00563">
    <property type="entry name" value="PlsC"/>
    <property type="match status" value="1"/>
</dbReference>
<dbReference type="AlphaFoldDB" id="A0AAW1IR78"/>
<comment type="caution">
    <text evidence="11">The sequence shown here is derived from an EMBL/GenBank/DDBJ whole genome shotgun (WGS) entry which is preliminary data.</text>
</comment>
<evidence type="ECO:0000256" key="9">
    <source>
        <dbReference type="SAM" id="SignalP"/>
    </source>
</evidence>
<name>A0AAW1IR78_SAPOF</name>
<organism evidence="11 12">
    <name type="scientific">Saponaria officinalis</name>
    <name type="common">Common soapwort</name>
    <name type="synonym">Lychnis saponaria</name>
    <dbReference type="NCBI Taxonomy" id="3572"/>
    <lineage>
        <taxon>Eukaryota</taxon>
        <taxon>Viridiplantae</taxon>
        <taxon>Streptophyta</taxon>
        <taxon>Embryophyta</taxon>
        <taxon>Tracheophyta</taxon>
        <taxon>Spermatophyta</taxon>
        <taxon>Magnoliopsida</taxon>
        <taxon>eudicotyledons</taxon>
        <taxon>Gunneridae</taxon>
        <taxon>Pentapetalae</taxon>
        <taxon>Caryophyllales</taxon>
        <taxon>Caryophyllaceae</taxon>
        <taxon>Caryophylleae</taxon>
        <taxon>Saponaria</taxon>
    </lineage>
</organism>
<evidence type="ECO:0000256" key="6">
    <source>
        <dbReference type="ARBA" id="ARBA00022679"/>
    </source>
</evidence>
<dbReference type="Pfam" id="PF16076">
    <property type="entry name" value="Acyltransf_C"/>
    <property type="match status" value="1"/>
</dbReference>
<dbReference type="Pfam" id="PF01553">
    <property type="entry name" value="Acyltransferase"/>
    <property type="match status" value="1"/>
</dbReference>
<evidence type="ECO:0000256" key="4">
    <source>
        <dbReference type="ARBA" id="ARBA00008655"/>
    </source>
</evidence>
<sequence length="343" mass="39478">MQRKLNKVIAELLWLEVVWLFDWWAGEKVELHTDTETFHLMGKERALLISNHRSDIDWLIGWVLAQRTGCLGCTTAIMKDVLKYLPVIGWSMWFSEYIFVKRTWAKDEHTLKSGFENLKDFPVPFWLALFVEGTRFTHSKLLDAQQYALSKGLPVPKHVLLPRTKGLTLAVKHMRSFTPAVYNITLSIAKDEPAPSMLTILQGKPAVVKVHLKRHLMHELPETDEAIAQWCKDIFVAKDTFLEKYYSGGSFGSEQIQDIGRPKQSLIVMIAWSCLLSLASIEFLLWTKLLSTWKGVMISGIFLIIIIVIMQILILFSQSEPNIDFVPIKMLPNDPMREILLKR</sequence>
<proteinExistence type="inferred from homology"/>
<keyword evidence="7" id="KW-0012">Acyltransferase</keyword>
<feature type="domain" description="Phospholipid/glycerol acyltransferase" evidence="10">
    <location>
        <begin position="46"/>
        <end position="168"/>
    </location>
</feature>
<feature type="transmembrane region" description="Helical" evidence="8">
    <location>
        <begin position="292"/>
        <end position="316"/>
    </location>
</feature>
<keyword evidence="8" id="KW-0812">Transmembrane</keyword>
<keyword evidence="8" id="KW-0472">Membrane</keyword>
<comment type="pathway">
    <text evidence="2">Phospholipid metabolism; CDP-diacylglycerol biosynthesis; CDP-diacylglycerol from sn-glycerol 3-phosphate: step 2/3.</text>
</comment>
<evidence type="ECO:0000256" key="1">
    <source>
        <dbReference type="ARBA" id="ARBA00001141"/>
    </source>
</evidence>
<keyword evidence="9" id="KW-0732">Signal</keyword>
<keyword evidence="12" id="KW-1185">Reference proteome</keyword>
<dbReference type="InterPro" id="IPR032098">
    <property type="entry name" value="Acyltransf_C"/>
</dbReference>
<protein>
    <recommendedName>
        <fullName evidence="5">1-acylglycerol-3-phosphate O-acyltransferase</fullName>
        <ecNumber evidence="5">2.3.1.51</ecNumber>
    </recommendedName>
</protein>
<feature type="transmembrane region" description="Helical" evidence="8">
    <location>
        <begin position="266"/>
        <end position="286"/>
    </location>
</feature>
<dbReference type="GO" id="GO:0003841">
    <property type="term" value="F:1-acylglycerol-3-phosphate O-acyltransferase activity"/>
    <property type="evidence" value="ECO:0007669"/>
    <property type="project" value="UniProtKB-EC"/>
</dbReference>
<dbReference type="GO" id="GO:0012505">
    <property type="term" value="C:endomembrane system"/>
    <property type="evidence" value="ECO:0007669"/>
    <property type="project" value="TreeGrafter"/>
</dbReference>
<dbReference type="SUPFAM" id="SSF69593">
    <property type="entry name" value="Glycerol-3-phosphate (1)-acyltransferase"/>
    <property type="match status" value="1"/>
</dbReference>
<dbReference type="CDD" id="cd07990">
    <property type="entry name" value="LPLAT_LCLAT1-like"/>
    <property type="match status" value="1"/>
</dbReference>
<reference evidence="11" key="1">
    <citation type="submission" date="2024-03" db="EMBL/GenBank/DDBJ databases">
        <title>WGS assembly of Saponaria officinalis var. Norfolk2.</title>
        <authorList>
            <person name="Jenkins J."/>
            <person name="Shu S."/>
            <person name="Grimwood J."/>
            <person name="Barry K."/>
            <person name="Goodstein D."/>
            <person name="Schmutz J."/>
            <person name="Leebens-Mack J."/>
            <person name="Osbourn A."/>
        </authorList>
    </citation>
    <scope>NUCLEOTIDE SEQUENCE [LARGE SCALE GENOMIC DNA]</scope>
    <source>
        <strain evidence="11">JIC</strain>
    </source>
</reference>
<dbReference type="PANTHER" id="PTHR10983:SF24">
    <property type="entry name" value="1-ACYLGLYCEROL-3-PHOSPHATE O-ACYLTRANSFERASE 3, ISOFORM E-RELATED"/>
    <property type="match status" value="1"/>
</dbReference>
<feature type="chain" id="PRO_5043912226" description="1-acylglycerol-3-phosphate O-acyltransferase" evidence="9">
    <location>
        <begin position="21"/>
        <end position="343"/>
    </location>
</feature>
<comment type="pathway">
    <text evidence="3">Lipid metabolism.</text>
</comment>